<comment type="caution">
    <text evidence="9">The sequence shown here is derived from an EMBL/GenBank/DDBJ whole genome shotgun (WGS) entry which is preliminary data.</text>
</comment>
<keyword evidence="2 6" id="KW-0812">Transmembrane</keyword>
<evidence type="ECO:0000256" key="3">
    <source>
        <dbReference type="ARBA" id="ARBA00022989"/>
    </source>
</evidence>
<dbReference type="PROSITE" id="PS50893">
    <property type="entry name" value="ABC_TRANSPORTER_2"/>
    <property type="match status" value="1"/>
</dbReference>
<evidence type="ECO:0008006" key="11">
    <source>
        <dbReference type="Google" id="ProtNLM"/>
    </source>
</evidence>
<accession>A0ABP7BP60</accession>
<dbReference type="EMBL" id="BAAAYV010000017">
    <property type="protein sequence ID" value="GAA3664865.1"/>
    <property type="molecule type" value="Genomic_DNA"/>
</dbReference>
<feature type="transmembrane region" description="Helical" evidence="6">
    <location>
        <begin position="221"/>
        <end position="245"/>
    </location>
</feature>
<evidence type="ECO:0000256" key="5">
    <source>
        <dbReference type="SAM" id="MobiDB-lite"/>
    </source>
</evidence>
<reference evidence="10" key="1">
    <citation type="journal article" date="2019" name="Int. J. Syst. Evol. Microbiol.">
        <title>The Global Catalogue of Microorganisms (GCM) 10K type strain sequencing project: providing services to taxonomists for standard genome sequencing and annotation.</title>
        <authorList>
            <consortium name="The Broad Institute Genomics Platform"/>
            <consortium name="The Broad Institute Genome Sequencing Center for Infectious Disease"/>
            <person name="Wu L."/>
            <person name="Ma J."/>
        </authorList>
    </citation>
    <scope>NUCLEOTIDE SEQUENCE [LARGE SCALE GENOMIC DNA]</scope>
    <source>
        <strain evidence="10">JCM 16546</strain>
    </source>
</reference>
<evidence type="ECO:0000313" key="10">
    <source>
        <dbReference type="Proteomes" id="UP001410795"/>
    </source>
</evidence>
<evidence type="ECO:0000256" key="6">
    <source>
        <dbReference type="SAM" id="Phobius"/>
    </source>
</evidence>
<dbReference type="InterPro" id="IPR039421">
    <property type="entry name" value="Type_1_exporter"/>
</dbReference>
<dbReference type="SUPFAM" id="SSF90123">
    <property type="entry name" value="ABC transporter transmembrane region"/>
    <property type="match status" value="1"/>
</dbReference>
<feature type="domain" description="ABC transmembrane type-1" evidence="8">
    <location>
        <begin position="12"/>
        <end position="286"/>
    </location>
</feature>
<feature type="transmembrane region" description="Helical" evidence="6">
    <location>
        <begin position="44"/>
        <end position="71"/>
    </location>
</feature>
<dbReference type="PROSITE" id="PS50929">
    <property type="entry name" value="ABC_TM1F"/>
    <property type="match status" value="1"/>
</dbReference>
<comment type="subcellular location">
    <subcellularLocation>
        <location evidence="1">Cell membrane</location>
        <topology evidence="1">Multi-pass membrane protein</topology>
    </subcellularLocation>
</comment>
<feature type="transmembrane region" description="Helical" evidence="6">
    <location>
        <begin position="144"/>
        <end position="165"/>
    </location>
</feature>
<dbReference type="Pfam" id="PF00005">
    <property type="entry name" value="ABC_tran"/>
    <property type="match status" value="1"/>
</dbReference>
<feature type="transmembrane region" description="Helical" evidence="6">
    <location>
        <begin position="12"/>
        <end position="32"/>
    </location>
</feature>
<keyword evidence="3 6" id="KW-1133">Transmembrane helix</keyword>
<dbReference type="InterPro" id="IPR003439">
    <property type="entry name" value="ABC_transporter-like_ATP-bd"/>
</dbReference>
<dbReference type="SUPFAM" id="SSF52540">
    <property type="entry name" value="P-loop containing nucleoside triphosphate hydrolases"/>
    <property type="match status" value="1"/>
</dbReference>
<dbReference type="Gene3D" id="3.40.50.300">
    <property type="entry name" value="P-loop containing nucleotide triphosphate hydrolases"/>
    <property type="match status" value="1"/>
</dbReference>
<evidence type="ECO:0000259" key="7">
    <source>
        <dbReference type="PROSITE" id="PS50893"/>
    </source>
</evidence>
<feature type="transmembrane region" description="Helical" evidence="6">
    <location>
        <begin position="115"/>
        <end position="138"/>
    </location>
</feature>
<keyword evidence="10" id="KW-1185">Reference proteome</keyword>
<gene>
    <name evidence="9" type="ORF">GCM10022202_28700</name>
</gene>
<dbReference type="Proteomes" id="UP001410795">
    <property type="component" value="Unassembled WGS sequence"/>
</dbReference>
<dbReference type="PANTHER" id="PTHR24221:SF654">
    <property type="entry name" value="ATP-BINDING CASSETTE SUB-FAMILY B MEMBER 6"/>
    <property type="match status" value="1"/>
</dbReference>
<dbReference type="InterPro" id="IPR011527">
    <property type="entry name" value="ABC1_TM_dom"/>
</dbReference>
<feature type="region of interest" description="Disordered" evidence="5">
    <location>
        <begin position="298"/>
        <end position="317"/>
    </location>
</feature>
<protein>
    <recommendedName>
        <fullName evidence="11">ABC transporter ATP-binding protein</fullName>
    </recommendedName>
</protein>
<evidence type="ECO:0000256" key="2">
    <source>
        <dbReference type="ARBA" id="ARBA00022692"/>
    </source>
</evidence>
<dbReference type="InterPro" id="IPR027417">
    <property type="entry name" value="P-loop_NTPase"/>
</dbReference>
<name>A0ABP7BP60_9MICO</name>
<sequence>MTVRPSMRPSGLLVASIGLEATAVVVLASALGQVGTDLLAERAVAWPVFALLMALFVVLRATAGFAAGTYGATLGTLYRRRALTAAVSAPPDHVRSVGPGAALMKALDVESVGDFFARTSTGVILGAVESVAAFVVIAVFQLPATMVVCLATAIVCLVVLAMALARARARWRLSRLGVTTETTEGVLGLETAQVFERAHASTDQITARLREYGQLARRMDLIAVCITVLPGLTLLAMFLSVFIAAGTSSEASTAIGLGAVLLSASGLERLAQVSNDAVSAIDASRGVAELRQLGGVTSSADALPSGEGRLGTRRHRPADAGGEGVLLRASDITATYSPGEGLTDPVSLTVRDGDRLIIGAPSGFGKTTFGEVLSGERAPTSGAVWRRDGIVVARVPQADDDHMFANSLLFNVAAGVEWPPGPSVQTRVGALLDELGLDELLRGMPAGLAQPIGEGGWRLSTGERTRISLASALLREPDLLILDESIATLDGATRQRVLDACTRHSRATVLFAHV</sequence>
<keyword evidence="4 6" id="KW-0472">Membrane</keyword>
<evidence type="ECO:0000313" key="9">
    <source>
        <dbReference type="EMBL" id="GAA3664865.1"/>
    </source>
</evidence>
<dbReference type="InterPro" id="IPR036640">
    <property type="entry name" value="ABC1_TM_sf"/>
</dbReference>
<organism evidence="9 10">
    <name type="scientific">Microbacterium marinilacus</name>
    <dbReference type="NCBI Taxonomy" id="415209"/>
    <lineage>
        <taxon>Bacteria</taxon>
        <taxon>Bacillati</taxon>
        <taxon>Actinomycetota</taxon>
        <taxon>Actinomycetes</taxon>
        <taxon>Micrococcales</taxon>
        <taxon>Microbacteriaceae</taxon>
        <taxon>Microbacterium</taxon>
    </lineage>
</organism>
<feature type="domain" description="ABC transporter" evidence="7">
    <location>
        <begin position="327"/>
        <end position="514"/>
    </location>
</feature>
<dbReference type="PANTHER" id="PTHR24221">
    <property type="entry name" value="ATP-BINDING CASSETTE SUB-FAMILY B"/>
    <property type="match status" value="1"/>
</dbReference>
<evidence type="ECO:0000256" key="4">
    <source>
        <dbReference type="ARBA" id="ARBA00023136"/>
    </source>
</evidence>
<dbReference type="Gene3D" id="1.20.1560.10">
    <property type="entry name" value="ABC transporter type 1, transmembrane domain"/>
    <property type="match status" value="1"/>
</dbReference>
<dbReference type="RefSeq" id="WP_221860040.1">
    <property type="nucleotide sequence ID" value="NZ_BAAAYV010000017.1"/>
</dbReference>
<proteinExistence type="predicted"/>
<evidence type="ECO:0000259" key="8">
    <source>
        <dbReference type="PROSITE" id="PS50929"/>
    </source>
</evidence>
<evidence type="ECO:0000256" key="1">
    <source>
        <dbReference type="ARBA" id="ARBA00004651"/>
    </source>
</evidence>